<dbReference type="AlphaFoldDB" id="A0AB40AX74"/>
<evidence type="ECO:0000313" key="3">
    <source>
        <dbReference type="Proteomes" id="UP001515500"/>
    </source>
</evidence>
<accession>A0AB40AX74</accession>
<organism evidence="3 4">
    <name type="scientific">Dioscorea cayennensis subsp. rotundata</name>
    <name type="common">White Guinea yam</name>
    <name type="synonym">Dioscorea rotundata</name>
    <dbReference type="NCBI Taxonomy" id="55577"/>
    <lineage>
        <taxon>Eukaryota</taxon>
        <taxon>Viridiplantae</taxon>
        <taxon>Streptophyta</taxon>
        <taxon>Embryophyta</taxon>
        <taxon>Tracheophyta</taxon>
        <taxon>Spermatophyta</taxon>
        <taxon>Magnoliopsida</taxon>
        <taxon>Liliopsida</taxon>
        <taxon>Dioscoreales</taxon>
        <taxon>Dioscoreaceae</taxon>
        <taxon>Dioscorea</taxon>
    </lineage>
</organism>
<protein>
    <submittedName>
        <fullName evidence="4">Uncharacterized protein LOC120255957</fullName>
    </submittedName>
</protein>
<reference evidence="4" key="1">
    <citation type="submission" date="2025-08" db="UniProtKB">
        <authorList>
            <consortium name="RefSeq"/>
        </authorList>
    </citation>
    <scope>IDENTIFICATION</scope>
</reference>
<dbReference type="RefSeq" id="XP_039119657.1">
    <property type="nucleotide sequence ID" value="XM_039263723.1"/>
</dbReference>
<name>A0AB40AX74_DIOCR</name>
<dbReference type="InterPro" id="IPR053023">
    <property type="entry name" value="FLAP_modulator"/>
</dbReference>
<dbReference type="Pfam" id="PF07466">
    <property type="entry name" value="DUF1517"/>
    <property type="match status" value="1"/>
</dbReference>
<feature type="transmembrane region" description="Helical" evidence="2">
    <location>
        <begin position="145"/>
        <end position="164"/>
    </location>
</feature>
<feature type="compositionally biased region" description="Basic and acidic residues" evidence="1">
    <location>
        <begin position="128"/>
        <end position="138"/>
    </location>
</feature>
<evidence type="ECO:0000313" key="4">
    <source>
        <dbReference type="RefSeq" id="XP_039119657.1"/>
    </source>
</evidence>
<feature type="transmembrane region" description="Helical" evidence="2">
    <location>
        <begin position="50"/>
        <end position="68"/>
    </location>
</feature>
<keyword evidence="2" id="KW-1133">Transmembrane helix</keyword>
<proteinExistence type="predicted"/>
<sequence length="375" mass="41535">MSSSHLVESIKPFSLSSLLVSATTPRCLAEKSTMNRILQSSRSFRKPLMAALLFSCLFLALPFGSFAASGGRMGGSFFPLPPPLPSSPIPSSLDCSCSYHSCSSRSWNHCCSCSRSRSRSCSSSPETSKPRDSSRETSKPLDFDWALLVVPLIAAVALVAGIFIKERRDSMIHVHKIQVGLFCPARSIRRKLNLIAETADTSNKIGLKTILTESSMVLLRLLDYCIYAHSSVDSKRTNEGAEISFSKHSIEERVKLNEETLVNFNNFKKHILLNETTNGKKTNDLKEYTVVTILVVVVGSWKLPVLNNIFDLEDALNKLSAIPISQTLAAEVIWTPQSENDTLSELELLKNYRLLKPLEKGYTVLTKDGPILTYN</sequence>
<dbReference type="GO" id="GO:0009507">
    <property type="term" value="C:chloroplast"/>
    <property type="evidence" value="ECO:0007669"/>
    <property type="project" value="TreeGrafter"/>
</dbReference>
<dbReference type="InterPro" id="IPR010903">
    <property type="entry name" value="DUF1517"/>
</dbReference>
<evidence type="ECO:0000256" key="1">
    <source>
        <dbReference type="SAM" id="MobiDB-lite"/>
    </source>
</evidence>
<dbReference type="PANTHER" id="PTHR33975">
    <property type="entry name" value="MYELIN-ASSOCIATED OLIGODENDROCYTE BASIC PROTEIN"/>
    <property type="match status" value="1"/>
</dbReference>
<gene>
    <name evidence="4" type="primary">LOC120255957</name>
</gene>
<dbReference type="PANTHER" id="PTHR33975:SF2">
    <property type="entry name" value="MYELIN-ASSOCIATED OLIGODENDROCYTE BASIC PROTEIN"/>
    <property type="match status" value="1"/>
</dbReference>
<keyword evidence="2" id="KW-0812">Transmembrane</keyword>
<feature type="region of interest" description="Disordered" evidence="1">
    <location>
        <begin position="115"/>
        <end position="138"/>
    </location>
</feature>
<evidence type="ECO:0000256" key="2">
    <source>
        <dbReference type="SAM" id="Phobius"/>
    </source>
</evidence>
<keyword evidence="2" id="KW-0472">Membrane</keyword>
<dbReference type="Proteomes" id="UP001515500">
    <property type="component" value="Unplaced"/>
</dbReference>
<keyword evidence="3" id="KW-1185">Reference proteome</keyword>
<dbReference type="GeneID" id="120255957"/>